<evidence type="ECO:0000313" key="7">
    <source>
        <dbReference type="EMBL" id="OGM00736.1"/>
    </source>
</evidence>
<dbReference type="Pfam" id="PF04011">
    <property type="entry name" value="LemA"/>
    <property type="match status" value="1"/>
</dbReference>
<comment type="caution">
    <text evidence="7">The sequence shown here is derived from an EMBL/GenBank/DDBJ whole genome shotgun (WGS) entry which is preliminary data.</text>
</comment>
<dbReference type="Proteomes" id="UP000176988">
    <property type="component" value="Unassembled WGS sequence"/>
</dbReference>
<evidence type="ECO:0000256" key="1">
    <source>
        <dbReference type="ARBA" id="ARBA00004167"/>
    </source>
</evidence>
<dbReference type="GO" id="GO:0016020">
    <property type="term" value="C:membrane"/>
    <property type="evidence" value="ECO:0007669"/>
    <property type="project" value="UniProtKB-SubCell"/>
</dbReference>
<sequence>MLIIPFLLAIAGLVIILAIWIIAVYNGLIRLRNRVDEAWSDIDVQLKRRYDLIPNLVAAVKGYATHEANTLQKVVDARAAAMGAQSLSDKAEAENALSQTLKSLFAVTESYPDLKASQNFLQLQDDLKDTEDKIQAARRFYNANVRDFNTKIQVFPNNVIAGQLKFKKYDFFEIGNAQERENVAVKF</sequence>
<dbReference type="AlphaFoldDB" id="A0A1F7WD31"/>
<accession>A0A1F7WD31</accession>
<feature type="transmembrane region" description="Helical" evidence="6">
    <location>
        <begin position="6"/>
        <end position="25"/>
    </location>
</feature>
<dbReference type="EMBL" id="MGFG01000025">
    <property type="protein sequence ID" value="OGM00736.1"/>
    <property type="molecule type" value="Genomic_DNA"/>
</dbReference>
<dbReference type="STRING" id="1802424.A2480_02675"/>
<reference evidence="7 8" key="1">
    <citation type="journal article" date="2016" name="Nat. Commun.">
        <title>Thousands of microbial genomes shed light on interconnected biogeochemical processes in an aquifer system.</title>
        <authorList>
            <person name="Anantharaman K."/>
            <person name="Brown C.T."/>
            <person name="Hug L.A."/>
            <person name="Sharon I."/>
            <person name="Castelle C.J."/>
            <person name="Probst A.J."/>
            <person name="Thomas B.C."/>
            <person name="Singh A."/>
            <person name="Wilkins M.J."/>
            <person name="Karaoz U."/>
            <person name="Brodie E.L."/>
            <person name="Williams K.H."/>
            <person name="Hubbard S.S."/>
            <person name="Banfield J.F."/>
        </authorList>
    </citation>
    <scope>NUCLEOTIDE SEQUENCE [LARGE SCALE GENOMIC DNA]</scope>
</reference>
<name>A0A1F7WD31_9BACT</name>
<proteinExistence type="inferred from homology"/>
<evidence type="ECO:0000256" key="3">
    <source>
        <dbReference type="ARBA" id="ARBA00022692"/>
    </source>
</evidence>
<dbReference type="PANTHER" id="PTHR34478:SF1">
    <property type="entry name" value="PROTEIN LEMA"/>
    <property type="match status" value="1"/>
</dbReference>
<keyword evidence="3 6" id="KW-0812">Transmembrane</keyword>
<evidence type="ECO:0000256" key="5">
    <source>
        <dbReference type="ARBA" id="ARBA00023136"/>
    </source>
</evidence>
<evidence type="ECO:0000256" key="4">
    <source>
        <dbReference type="ARBA" id="ARBA00022989"/>
    </source>
</evidence>
<comment type="similarity">
    <text evidence="2">Belongs to the LemA family.</text>
</comment>
<keyword evidence="4 6" id="KW-1133">Transmembrane helix</keyword>
<dbReference type="Gene3D" id="1.20.1440.20">
    <property type="entry name" value="LemA-like domain"/>
    <property type="match status" value="1"/>
</dbReference>
<dbReference type="PANTHER" id="PTHR34478">
    <property type="entry name" value="PROTEIN LEMA"/>
    <property type="match status" value="1"/>
</dbReference>
<organism evidence="7 8">
    <name type="scientific">Candidatus Uhrbacteria bacterium RIFOXYC2_FULL_47_19</name>
    <dbReference type="NCBI Taxonomy" id="1802424"/>
    <lineage>
        <taxon>Bacteria</taxon>
        <taxon>Candidatus Uhriibacteriota</taxon>
    </lineage>
</organism>
<comment type="subcellular location">
    <subcellularLocation>
        <location evidence="1">Membrane</location>
        <topology evidence="1">Single-pass membrane protein</topology>
    </subcellularLocation>
</comment>
<evidence type="ECO:0000313" key="8">
    <source>
        <dbReference type="Proteomes" id="UP000176988"/>
    </source>
</evidence>
<protein>
    <recommendedName>
        <fullName evidence="9">LemA family protein</fullName>
    </recommendedName>
</protein>
<keyword evidence="5 6" id="KW-0472">Membrane</keyword>
<dbReference type="InterPro" id="IPR023353">
    <property type="entry name" value="LemA-like_dom_sf"/>
</dbReference>
<dbReference type="InterPro" id="IPR007156">
    <property type="entry name" value="MamQ_LemA"/>
</dbReference>
<evidence type="ECO:0000256" key="6">
    <source>
        <dbReference type="SAM" id="Phobius"/>
    </source>
</evidence>
<gene>
    <name evidence="7" type="ORF">A2480_02675</name>
</gene>
<evidence type="ECO:0008006" key="9">
    <source>
        <dbReference type="Google" id="ProtNLM"/>
    </source>
</evidence>
<evidence type="ECO:0000256" key="2">
    <source>
        <dbReference type="ARBA" id="ARBA00008854"/>
    </source>
</evidence>
<dbReference type="SUPFAM" id="SSF140478">
    <property type="entry name" value="LemA-like"/>
    <property type="match status" value="1"/>
</dbReference>